<keyword evidence="2" id="KW-1185">Reference proteome</keyword>
<gene>
    <name evidence="1" type="ORF">MRB53_016032</name>
</gene>
<dbReference type="Proteomes" id="UP001234297">
    <property type="component" value="Chromosome 5"/>
</dbReference>
<proteinExistence type="predicted"/>
<evidence type="ECO:0000313" key="1">
    <source>
        <dbReference type="EMBL" id="KAJ8639338.1"/>
    </source>
</evidence>
<comment type="caution">
    <text evidence="1">The sequence shown here is derived from an EMBL/GenBank/DDBJ whole genome shotgun (WGS) entry which is preliminary data.</text>
</comment>
<accession>A0ACC2M111</accession>
<reference evidence="1 2" key="1">
    <citation type="journal article" date="2022" name="Hortic Res">
        <title>A haplotype resolved chromosomal level avocado genome allows analysis of novel avocado genes.</title>
        <authorList>
            <person name="Nath O."/>
            <person name="Fletcher S.J."/>
            <person name="Hayward A."/>
            <person name="Shaw L.M."/>
            <person name="Masouleh A.K."/>
            <person name="Furtado A."/>
            <person name="Henry R.J."/>
            <person name="Mitter N."/>
        </authorList>
    </citation>
    <scope>NUCLEOTIDE SEQUENCE [LARGE SCALE GENOMIC DNA]</scope>
    <source>
        <strain evidence="2">cv. Hass</strain>
    </source>
</reference>
<organism evidence="1 2">
    <name type="scientific">Persea americana</name>
    <name type="common">Avocado</name>
    <dbReference type="NCBI Taxonomy" id="3435"/>
    <lineage>
        <taxon>Eukaryota</taxon>
        <taxon>Viridiplantae</taxon>
        <taxon>Streptophyta</taxon>
        <taxon>Embryophyta</taxon>
        <taxon>Tracheophyta</taxon>
        <taxon>Spermatophyta</taxon>
        <taxon>Magnoliopsida</taxon>
        <taxon>Magnoliidae</taxon>
        <taxon>Laurales</taxon>
        <taxon>Lauraceae</taxon>
        <taxon>Persea</taxon>
    </lineage>
</organism>
<name>A0ACC2M111_PERAE</name>
<protein>
    <submittedName>
        <fullName evidence="1">Uncharacterized protein</fullName>
    </submittedName>
</protein>
<sequence length="660" mass="73664">MWRSQARAFLFRFSIPRASSTKTQVPSKTLILVSSSSPHSSPWISQMNQTIRIYQHPRFFSHSPEPIDSATDKYKETNDTGTEKIGIFGEHPSFISQETDASSSISGFGVVENDPFDKNPDPVLRGSDDSAMILDNGIEKEDAFGKTPDFISPEFYDLSEKDGFFGENPSLRSEDLVDDIDRTDIEGGELKDTFISEEAAEEIVSEVPEVDMEQVENVLSVLQSSSDVPLGSSLDELGLDISEEFAVRVIQTPQVLGENLIGFFRWASKKPEFLISSRVIDCLVQAISVGCRKREVYAFWDLVKEIGDKEKGLLNTEILNGLISLLWKLKKGKAGLEVFNKFDEFGCKHDSDSYYLTVEALFTRSMFDSAGSVCEKMLNSGELPNGEKIGKVIVGLCKGSKMRDAHSVYLMAKEKHKYPPKSSFNFLINKLSGDNGTVHLAAELLENFSGESRKYAIKPFTSVIRGLCRMQDVKEAKKLLFKMIDDGPPPGNAAFNFVITGLCKAGEMDEAILLMKAMESRGLRPDLYTYSVIMSGFASGGQMDDASRIFSEARKTHSKLCPVIYHTLIRGYCKIEEFDKALKYLGEMKDCGVQPNADEYNKLIQSLCLKALDWHTAEKLLEDMKEKGLYLNTITRGLIRAIKELEAEEMQGALVEVSEP</sequence>
<dbReference type="EMBL" id="CM056813">
    <property type="protein sequence ID" value="KAJ8639338.1"/>
    <property type="molecule type" value="Genomic_DNA"/>
</dbReference>
<evidence type="ECO:0000313" key="2">
    <source>
        <dbReference type="Proteomes" id="UP001234297"/>
    </source>
</evidence>